<keyword evidence="5" id="KW-0698">rRNA processing</keyword>
<keyword evidence="1 5" id="KW-0489">Methyltransferase</keyword>
<dbReference type="NCBIfam" id="NF000988">
    <property type="entry name" value="PRK00103.2-2"/>
    <property type="match status" value="1"/>
</dbReference>
<evidence type="ECO:0000256" key="3">
    <source>
        <dbReference type="ARBA" id="ARBA00022691"/>
    </source>
</evidence>
<comment type="function">
    <text evidence="5">Specifically methylates the pseudouridine at position 1915 (m3Psi1915) in 23S rRNA.</text>
</comment>
<comment type="similarity">
    <text evidence="4 5">Belongs to the RNA methyltransferase RlmH family.</text>
</comment>
<dbReference type="GO" id="GO:0070038">
    <property type="term" value="F:rRNA (pseudouridine-N3-)-methyltransferase activity"/>
    <property type="evidence" value="ECO:0007669"/>
    <property type="project" value="UniProtKB-UniRule"/>
</dbReference>
<comment type="subunit">
    <text evidence="5">Homodimer.</text>
</comment>
<feature type="binding site" evidence="5">
    <location>
        <begin position="124"/>
        <end position="129"/>
    </location>
    <ligand>
        <name>S-adenosyl-L-methionine</name>
        <dbReference type="ChEBI" id="CHEBI:59789"/>
    </ligand>
</feature>
<dbReference type="Proteomes" id="UP000184221">
    <property type="component" value="Unassembled WGS sequence"/>
</dbReference>
<dbReference type="PIRSF" id="PIRSF004505">
    <property type="entry name" value="MT_bac"/>
    <property type="match status" value="1"/>
</dbReference>
<feature type="binding site" evidence="5">
    <location>
        <position position="73"/>
    </location>
    <ligand>
        <name>S-adenosyl-L-methionine</name>
        <dbReference type="ChEBI" id="CHEBI:59789"/>
    </ligand>
</feature>
<dbReference type="SUPFAM" id="SSF75217">
    <property type="entry name" value="alpha/beta knot"/>
    <property type="match status" value="1"/>
</dbReference>
<keyword evidence="2 5" id="KW-0808">Transferase</keyword>
<dbReference type="HAMAP" id="MF_00658">
    <property type="entry name" value="23SrRNA_methyltr_H"/>
    <property type="match status" value="1"/>
</dbReference>
<gene>
    <name evidence="5" type="primary">rlmH</name>
    <name evidence="6" type="ORF">SAMN05443551_2346</name>
</gene>
<dbReference type="InterPro" id="IPR029026">
    <property type="entry name" value="tRNA_m1G_MTases_N"/>
</dbReference>
<proteinExistence type="inferred from homology"/>
<dbReference type="STRING" id="996342.SAMN05443551_2346"/>
<dbReference type="GO" id="GO:0005737">
    <property type="term" value="C:cytoplasm"/>
    <property type="evidence" value="ECO:0007669"/>
    <property type="project" value="UniProtKB-SubCell"/>
</dbReference>
<dbReference type="OrthoDB" id="9806643at2"/>
<dbReference type="InterPro" id="IPR003742">
    <property type="entry name" value="RlmH-like"/>
</dbReference>
<dbReference type="CDD" id="cd18081">
    <property type="entry name" value="RlmH-like"/>
    <property type="match status" value="1"/>
</dbReference>
<evidence type="ECO:0000313" key="7">
    <source>
        <dbReference type="Proteomes" id="UP000184221"/>
    </source>
</evidence>
<dbReference type="EMBL" id="FQXC01000003">
    <property type="protein sequence ID" value="SHH53728.1"/>
    <property type="molecule type" value="Genomic_DNA"/>
</dbReference>
<evidence type="ECO:0000256" key="4">
    <source>
        <dbReference type="ARBA" id="ARBA00038303"/>
    </source>
</evidence>
<evidence type="ECO:0000313" key="6">
    <source>
        <dbReference type="EMBL" id="SHH53728.1"/>
    </source>
</evidence>
<sequence>MRVHLRAVGRLSGRSEERALVDDYLARFSQTGRSLGWRFGGETEIEDKKNGGMASEAQLLRAAIPSGSLVVCLDERGALITSPDFAKKMRGWADQGRGDVTFVIGGADGIDPSLRAEADLLLSFGKMVWPHKLVRVMLAEQLYRAASIVAGTPYHRE</sequence>
<evidence type="ECO:0000256" key="2">
    <source>
        <dbReference type="ARBA" id="ARBA00022679"/>
    </source>
</evidence>
<keyword evidence="7" id="KW-1185">Reference proteome</keyword>
<accession>A0A1M5TST3</accession>
<keyword evidence="5" id="KW-0963">Cytoplasm</keyword>
<dbReference type="Pfam" id="PF02590">
    <property type="entry name" value="SPOUT_MTase"/>
    <property type="match status" value="1"/>
</dbReference>
<dbReference type="PANTHER" id="PTHR33603:SF1">
    <property type="entry name" value="RIBOSOMAL RNA LARGE SUBUNIT METHYLTRANSFERASE H"/>
    <property type="match status" value="1"/>
</dbReference>
<feature type="binding site" evidence="5">
    <location>
        <position position="105"/>
    </location>
    <ligand>
        <name>S-adenosyl-L-methionine</name>
        <dbReference type="ChEBI" id="CHEBI:59789"/>
    </ligand>
</feature>
<dbReference type="InterPro" id="IPR029028">
    <property type="entry name" value="Alpha/beta_knot_MTases"/>
</dbReference>
<comment type="catalytic activity">
    <reaction evidence="5">
        <text>pseudouridine(1915) in 23S rRNA + S-adenosyl-L-methionine = N(3)-methylpseudouridine(1915) in 23S rRNA + S-adenosyl-L-homocysteine + H(+)</text>
        <dbReference type="Rhea" id="RHEA:42752"/>
        <dbReference type="Rhea" id="RHEA-COMP:10221"/>
        <dbReference type="Rhea" id="RHEA-COMP:10222"/>
        <dbReference type="ChEBI" id="CHEBI:15378"/>
        <dbReference type="ChEBI" id="CHEBI:57856"/>
        <dbReference type="ChEBI" id="CHEBI:59789"/>
        <dbReference type="ChEBI" id="CHEBI:65314"/>
        <dbReference type="ChEBI" id="CHEBI:74486"/>
        <dbReference type="EC" id="2.1.1.177"/>
    </reaction>
</comment>
<dbReference type="AlphaFoldDB" id="A0A1M5TST3"/>
<evidence type="ECO:0000256" key="5">
    <source>
        <dbReference type="HAMAP-Rule" id="MF_00658"/>
    </source>
</evidence>
<protein>
    <recommendedName>
        <fullName evidence="5">Ribosomal RNA large subunit methyltransferase H</fullName>
        <ecNumber evidence="5">2.1.1.177</ecNumber>
    </recommendedName>
    <alternativeName>
        <fullName evidence="5">23S rRNA (pseudouridine1915-N3)-methyltransferase</fullName>
    </alternativeName>
    <alternativeName>
        <fullName evidence="5">23S rRNA m3Psi1915 methyltransferase</fullName>
    </alternativeName>
    <alternativeName>
        <fullName evidence="5">rRNA (pseudouridine-N3-)-methyltransferase RlmH</fullName>
    </alternativeName>
</protein>
<organism evidence="6 7">
    <name type="scientific">Marivita hallyeonensis</name>
    <dbReference type="NCBI Taxonomy" id="996342"/>
    <lineage>
        <taxon>Bacteria</taxon>
        <taxon>Pseudomonadati</taxon>
        <taxon>Pseudomonadota</taxon>
        <taxon>Alphaproteobacteria</taxon>
        <taxon>Rhodobacterales</taxon>
        <taxon>Roseobacteraceae</taxon>
        <taxon>Marivita</taxon>
    </lineage>
</organism>
<reference evidence="6 7" key="1">
    <citation type="submission" date="2016-11" db="EMBL/GenBank/DDBJ databases">
        <authorList>
            <person name="Jaros S."/>
            <person name="Januszkiewicz K."/>
            <person name="Wedrychowicz H."/>
        </authorList>
    </citation>
    <scope>NUCLEOTIDE SEQUENCE [LARGE SCALE GENOMIC DNA]</scope>
    <source>
        <strain evidence="6 7">DSM 29431</strain>
    </source>
</reference>
<dbReference type="Gene3D" id="3.40.1280.10">
    <property type="match status" value="1"/>
</dbReference>
<keyword evidence="3 5" id="KW-0949">S-adenosyl-L-methionine</keyword>
<dbReference type="PANTHER" id="PTHR33603">
    <property type="entry name" value="METHYLTRANSFERASE"/>
    <property type="match status" value="1"/>
</dbReference>
<dbReference type="EC" id="2.1.1.177" evidence="5"/>
<comment type="subcellular location">
    <subcellularLocation>
        <location evidence="5">Cytoplasm</location>
    </subcellularLocation>
</comment>
<evidence type="ECO:0000256" key="1">
    <source>
        <dbReference type="ARBA" id="ARBA00022603"/>
    </source>
</evidence>
<dbReference type="RefSeq" id="WP_072777708.1">
    <property type="nucleotide sequence ID" value="NZ_FQXC01000003.1"/>
</dbReference>
<dbReference type="NCBIfam" id="NF000989">
    <property type="entry name" value="PRK00103.2-3"/>
    <property type="match status" value="1"/>
</dbReference>
<name>A0A1M5TST3_9RHOB</name>